<reference evidence="2 3" key="1">
    <citation type="submission" date="2014-12" db="EMBL/GenBank/DDBJ databases">
        <title>Draft Genome Sequence of Pseudoalteromonas luteoviolacea HI1.</title>
        <authorList>
            <person name="Asahina A.Y."/>
            <person name="Hadfield M.G."/>
        </authorList>
    </citation>
    <scope>NUCLEOTIDE SEQUENCE [LARGE SCALE GENOMIC DNA]</scope>
    <source>
        <strain evidence="2 3">HI1</strain>
    </source>
</reference>
<dbReference type="Proteomes" id="UP000031327">
    <property type="component" value="Unassembled WGS sequence"/>
</dbReference>
<dbReference type="OrthoDB" id="273564at2"/>
<dbReference type="PROSITE" id="PS50006">
    <property type="entry name" value="FHA_DOMAIN"/>
    <property type="match status" value="1"/>
</dbReference>
<dbReference type="PANTHER" id="PTHR23308">
    <property type="entry name" value="NUCLEAR INHIBITOR OF PROTEIN PHOSPHATASE-1"/>
    <property type="match status" value="1"/>
</dbReference>
<proteinExistence type="predicted"/>
<dbReference type="RefSeq" id="WP_039607814.1">
    <property type="nucleotide sequence ID" value="NZ_JWIC01000003.1"/>
</dbReference>
<evidence type="ECO:0000313" key="3">
    <source>
        <dbReference type="Proteomes" id="UP000031327"/>
    </source>
</evidence>
<dbReference type="AlphaFoldDB" id="A0A0C1MUQ9"/>
<protein>
    <submittedName>
        <fullName evidence="2">Forkhead-associated protein</fullName>
    </submittedName>
</protein>
<dbReference type="SUPFAM" id="SSF49879">
    <property type="entry name" value="SMAD/FHA domain"/>
    <property type="match status" value="1"/>
</dbReference>
<dbReference type="CDD" id="cd00060">
    <property type="entry name" value="FHA"/>
    <property type="match status" value="1"/>
</dbReference>
<dbReference type="InterPro" id="IPR008984">
    <property type="entry name" value="SMAD_FHA_dom_sf"/>
</dbReference>
<evidence type="ECO:0000259" key="1">
    <source>
        <dbReference type="PROSITE" id="PS50006"/>
    </source>
</evidence>
<organism evidence="2 3">
    <name type="scientific">Pseudoalteromonas luteoviolacea</name>
    <dbReference type="NCBI Taxonomy" id="43657"/>
    <lineage>
        <taxon>Bacteria</taxon>
        <taxon>Pseudomonadati</taxon>
        <taxon>Pseudomonadota</taxon>
        <taxon>Gammaproteobacteria</taxon>
        <taxon>Alteromonadales</taxon>
        <taxon>Pseudoalteromonadaceae</taxon>
        <taxon>Pseudoalteromonas</taxon>
    </lineage>
</organism>
<dbReference type="Gene3D" id="2.60.200.20">
    <property type="match status" value="1"/>
</dbReference>
<dbReference type="InterPro" id="IPR000253">
    <property type="entry name" value="FHA_dom"/>
</dbReference>
<comment type="caution">
    <text evidence="2">The sequence shown here is derived from an EMBL/GenBank/DDBJ whole genome shotgun (WGS) entry which is preliminary data.</text>
</comment>
<sequence length="318" mass="36543">MAYLIDELKLEKIYLKSYHTFGRYKFNVDTFLDKPGISRHHAIIEYTNDNWLIRDVSTNGIWINDRKIDKNLPYQLSENDKIDFAAPGQNSFVVGSLNANCQYFVSQNNRKNVIEIENQMLLPNEEEPSHIVYYDALLNYWFLEDLNTSDRQALIDGGITSLFGEQWLFFCAGISTMTKHLEQQPAVKPLALSFAVSLDEEKTELSLHVEGLEFNLGSRSHHYLLLLLARTRIEDKQAGLDPESQGWVYREDLAKQLGVQMNHMNIMVHRARKQLSEACPDKAPEAGYIIETNNGQLRLNCQDVTILKGAQLETRMSL</sequence>
<feature type="domain" description="FHA" evidence="1">
    <location>
        <begin position="19"/>
        <end position="68"/>
    </location>
</feature>
<gene>
    <name evidence="2" type="ORF">JF50_01875</name>
</gene>
<evidence type="ECO:0000313" key="2">
    <source>
        <dbReference type="EMBL" id="KID58643.1"/>
    </source>
</evidence>
<dbReference type="SMART" id="SM00240">
    <property type="entry name" value="FHA"/>
    <property type="match status" value="1"/>
</dbReference>
<dbReference type="Pfam" id="PF00498">
    <property type="entry name" value="FHA"/>
    <property type="match status" value="1"/>
</dbReference>
<dbReference type="InterPro" id="IPR050923">
    <property type="entry name" value="Cell_Proc_Reg/RNA_Proc"/>
</dbReference>
<accession>A0A0C1MUQ9</accession>
<name>A0A0C1MUQ9_9GAMM</name>
<dbReference type="EMBL" id="JWIC01000003">
    <property type="protein sequence ID" value="KID58643.1"/>
    <property type="molecule type" value="Genomic_DNA"/>
</dbReference>